<sequence>MNDINTLLNNLTTLICDAKDLDPETFNPDAPLVNYQLDSIDYVELMIVIKRDYQFELSADIFINNPMITARELCQQLLEGKQGK</sequence>
<gene>
    <name evidence="2" type="ORF">C8D90_101786</name>
</gene>
<organism evidence="2 3">
    <name type="scientific">Enterobacillus tribolii</name>
    <dbReference type="NCBI Taxonomy" id="1487935"/>
    <lineage>
        <taxon>Bacteria</taxon>
        <taxon>Pseudomonadati</taxon>
        <taxon>Pseudomonadota</taxon>
        <taxon>Gammaproteobacteria</taxon>
        <taxon>Enterobacterales</taxon>
        <taxon>Hafniaceae</taxon>
        <taxon>Enterobacillus</taxon>
    </lineage>
</organism>
<dbReference type="RefSeq" id="WP_115457065.1">
    <property type="nucleotide sequence ID" value="NZ_QRAP01000001.1"/>
</dbReference>
<feature type="domain" description="Carrier" evidence="1">
    <location>
        <begin position="11"/>
        <end position="66"/>
    </location>
</feature>
<dbReference type="Proteomes" id="UP000254848">
    <property type="component" value="Unassembled WGS sequence"/>
</dbReference>
<accession>A0A370R4I2</accession>
<evidence type="ECO:0000313" key="2">
    <source>
        <dbReference type="EMBL" id="RDK97338.1"/>
    </source>
</evidence>
<dbReference type="SUPFAM" id="SSF47336">
    <property type="entry name" value="ACP-like"/>
    <property type="match status" value="1"/>
</dbReference>
<dbReference type="Gene3D" id="1.10.1200.10">
    <property type="entry name" value="ACP-like"/>
    <property type="match status" value="1"/>
</dbReference>
<proteinExistence type="predicted"/>
<dbReference type="EMBL" id="QRAP01000001">
    <property type="protein sequence ID" value="RDK97338.1"/>
    <property type="molecule type" value="Genomic_DNA"/>
</dbReference>
<dbReference type="AlphaFoldDB" id="A0A370R4I2"/>
<evidence type="ECO:0000313" key="3">
    <source>
        <dbReference type="Proteomes" id="UP000254848"/>
    </source>
</evidence>
<protein>
    <submittedName>
        <fullName evidence="2">Acyl carrier protein</fullName>
    </submittedName>
</protein>
<dbReference type="InterPro" id="IPR036736">
    <property type="entry name" value="ACP-like_sf"/>
</dbReference>
<reference evidence="2 3" key="1">
    <citation type="submission" date="2018-07" db="EMBL/GenBank/DDBJ databases">
        <title>Genomic Encyclopedia of Type Strains, Phase IV (KMG-IV): sequencing the most valuable type-strain genomes for metagenomic binning, comparative biology and taxonomic classification.</title>
        <authorList>
            <person name="Goeker M."/>
        </authorList>
    </citation>
    <scope>NUCLEOTIDE SEQUENCE [LARGE SCALE GENOMIC DNA]</scope>
    <source>
        <strain evidence="2 3">DSM 103736</strain>
    </source>
</reference>
<evidence type="ECO:0000259" key="1">
    <source>
        <dbReference type="Pfam" id="PF00550"/>
    </source>
</evidence>
<comment type="caution">
    <text evidence="2">The sequence shown here is derived from an EMBL/GenBank/DDBJ whole genome shotgun (WGS) entry which is preliminary data.</text>
</comment>
<name>A0A370R4I2_9GAMM</name>
<keyword evidence="3" id="KW-1185">Reference proteome</keyword>
<dbReference type="OrthoDB" id="6575267at2"/>
<dbReference type="InterPro" id="IPR009081">
    <property type="entry name" value="PP-bd_ACP"/>
</dbReference>
<dbReference type="Pfam" id="PF00550">
    <property type="entry name" value="PP-binding"/>
    <property type="match status" value="1"/>
</dbReference>